<proteinExistence type="predicted"/>
<protein>
    <submittedName>
        <fullName evidence="2">Transcriptional regulator</fullName>
    </submittedName>
</protein>
<organism evidence="2 3">
    <name type="scientific">Ketobacter alkanivorans</name>
    <dbReference type="NCBI Taxonomy" id="1917421"/>
    <lineage>
        <taxon>Bacteria</taxon>
        <taxon>Pseudomonadati</taxon>
        <taxon>Pseudomonadota</taxon>
        <taxon>Gammaproteobacteria</taxon>
        <taxon>Pseudomonadales</taxon>
        <taxon>Ketobacteraceae</taxon>
        <taxon>Ketobacter</taxon>
    </lineage>
</organism>
<accession>A0A2K9LVR8</accession>
<evidence type="ECO:0000259" key="1">
    <source>
        <dbReference type="Pfam" id="PF18598"/>
    </source>
</evidence>
<dbReference type="KEGG" id="kak:Kalk_16470"/>
<dbReference type="OrthoDB" id="158903at2"/>
<dbReference type="EMBL" id="CP022684">
    <property type="protein sequence ID" value="AUM14994.1"/>
    <property type="molecule type" value="Genomic_DNA"/>
</dbReference>
<dbReference type="Pfam" id="PF18598">
    <property type="entry name" value="TetR_C_36"/>
    <property type="match status" value="1"/>
</dbReference>
<evidence type="ECO:0000313" key="2">
    <source>
        <dbReference type="EMBL" id="AUM14994.1"/>
    </source>
</evidence>
<sequence>MAEDVVRPRATPMDAFQLAKKHWLNTQKLNLGELAEELGVSRATLFRWIGNKDLLMGEIMWSIYKPTVYDARRDCAGEGVEYVVNVFRQVNTAIINMTAMRNWLHADSQYAISILSSKSCAFHSRMVELNTELLKQETDKGLMHPSMNIDSLSYFMCRIGESCIFSEMILGQEPDLDQLEDACNAVRILLGGRQSVTPA</sequence>
<dbReference type="Gene3D" id="1.10.357.10">
    <property type="entry name" value="Tetracycline Repressor, domain 2"/>
    <property type="match status" value="1"/>
</dbReference>
<evidence type="ECO:0000313" key="3">
    <source>
        <dbReference type="Proteomes" id="UP000235116"/>
    </source>
</evidence>
<reference evidence="3" key="1">
    <citation type="submission" date="2017-08" db="EMBL/GenBank/DDBJ databases">
        <title>Direct submision.</title>
        <authorList>
            <person name="Kim S.-J."/>
            <person name="Rhee S.-K."/>
        </authorList>
    </citation>
    <scope>NUCLEOTIDE SEQUENCE [LARGE SCALE GENOMIC DNA]</scope>
    <source>
        <strain evidence="3">GI5</strain>
    </source>
</reference>
<dbReference type="Proteomes" id="UP000235116">
    <property type="component" value="Chromosome"/>
</dbReference>
<feature type="domain" description="QsdR TetR regulatory C-terminal" evidence="1">
    <location>
        <begin position="78"/>
        <end position="186"/>
    </location>
</feature>
<dbReference type="InterPro" id="IPR041485">
    <property type="entry name" value="TetR_C_36"/>
</dbReference>
<keyword evidence="3" id="KW-1185">Reference proteome</keyword>
<name>A0A2K9LVR8_9GAMM</name>
<dbReference type="AlphaFoldDB" id="A0A2K9LVR8"/>
<gene>
    <name evidence="2" type="ORF">Kalk_16470</name>
</gene>